<sequence>MRKTVYISFLVVFLVPTILLGASPSELERQIEQVRLERETLVEEQKKLQAELEAVNKESQTLGAAVKSLDATKKKLNADISVTQSKITSTNLTIRSLENTMSEKERQIITHRKAILNTISALSEYDSRPLILNILSSVELSDLWRDRSQLESLNTRLEEEIDALRETRKALNQKKLEKEKVKEEQVSLKGQLSGQKSVVEENQKAKARLLAETKNKEVEYQKMIAENSARQKQFEEDLFRLESELQITLDPSLIPAPRPGILSWPLDNIFVTQRFGKTSASSRLYTSGTHNGVDFRASMGTAVKSVLSGTVQGTGNTDEMNAQLRREGKPICGSYGRWILIKHDNGLTSVYAHLSSSIVQTGQNLRTGEIIGYSGGTPGVNGSGYSTGPHLHLGLFASQGVEIRQFTTSLNCKHTIVPVALGPSAYLDPLDYLPAIATLSR</sequence>
<keyword evidence="1" id="KW-0175">Coiled coil</keyword>
<comment type="caution">
    <text evidence="3">The sequence shown here is derived from an EMBL/GenBank/DDBJ whole genome shotgun (WGS) entry which is preliminary data.</text>
</comment>
<dbReference type="SUPFAM" id="SSF51261">
    <property type="entry name" value="Duplicated hybrid motif"/>
    <property type="match status" value="1"/>
</dbReference>
<evidence type="ECO:0000313" key="4">
    <source>
        <dbReference type="Proteomes" id="UP000177202"/>
    </source>
</evidence>
<feature type="coiled-coil region" evidence="1">
    <location>
        <begin position="147"/>
        <end position="191"/>
    </location>
</feature>
<name>A0A1G2ULT0_9BACT</name>
<feature type="coiled-coil region" evidence="1">
    <location>
        <begin position="87"/>
        <end position="114"/>
    </location>
</feature>
<dbReference type="InterPro" id="IPR050570">
    <property type="entry name" value="Cell_wall_metabolism_enzyme"/>
</dbReference>
<evidence type="ECO:0000313" key="3">
    <source>
        <dbReference type="EMBL" id="OHB10325.1"/>
    </source>
</evidence>
<dbReference type="Pfam" id="PF01551">
    <property type="entry name" value="Peptidase_M23"/>
    <property type="match status" value="1"/>
</dbReference>
<dbReference type="Gene3D" id="2.70.70.10">
    <property type="entry name" value="Glucose Permease (Domain IIA)"/>
    <property type="match status" value="1"/>
</dbReference>
<dbReference type="Proteomes" id="UP000177202">
    <property type="component" value="Unassembled WGS sequence"/>
</dbReference>
<dbReference type="AlphaFoldDB" id="A0A1G2ULT0"/>
<evidence type="ECO:0000256" key="1">
    <source>
        <dbReference type="SAM" id="Coils"/>
    </source>
</evidence>
<dbReference type="InterPro" id="IPR016047">
    <property type="entry name" value="M23ase_b-sheet_dom"/>
</dbReference>
<dbReference type="InterPro" id="IPR011055">
    <property type="entry name" value="Dup_hybrid_motif"/>
</dbReference>
<reference evidence="3 4" key="1">
    <citation type="journal article" date="2016" name="Nat. Commun.">
        <title>Thousands of microbial genomes shed light on interconnected biogeochemical processes in an aquifer system.</title>
        <authorList>
            <person name="Anantharaman K."/>
            <person name="Brown C.T."/>
            <person name="Hug L.A."/>
            <person name="Sharon I."/>
            <person name="Castelle C.J."/>
            <person name="Probst A.J."/>
            <person name="Thomas B.C."/>
            <person name="Singh A."/>
            <person name="Wilkins M.J."/>
            <person name="Karaoz U."/>
            <person name="Brodie E.L."/>
            <person name="Williams K.H."/>
            <person name="Hubbard S.S."/>
            <person name="Banfield J.F."/>
        </authorList>
    </citation>
    <scope>NUCLEOTIDE SEQUENCE [LARGE SCALE GENOMIC DNA]</scope>
</reference>
<dbReference type="PANTHER" id="PTHR21666:SF270">
    <property type="entry name" value="MUREIN HYDROLASE ACTIVATOR ENVC"/>
    <property type="match status" value="1"/>
</dbReference>
<dbReference type="STRING" id="1802772.A3H60_02610"/>
<evidence type="ECO:0000259" key="2">
    <source>
        <dbReference type="Pfam" id="PF01551"/>
    </source>
</evidence>
<gene>
    <name evidence="3" type="ORF">A3H60_02610</name>
</gene>
<accession>A0A1G2ULT0</accession>
<proteinExistence type="predicted"/>
<feature type="coiled-coil region" evidence="1">
    <location>
        <begin position="27"/>
        <end position="58"/>
    </location>
</feature>
<dbReference type="Gene3D" id="6.10.250.3150">
    <property type="match status" value="1"/>
</dbReference>
<organism evidence="3 4">
    <name type="scientific">Candidatus Zambryskibacteria bacterium RIFCSPLOWO2_02_FULL_44_12b</name>
    <dbReference type="NCBI Taxonomy" id="1802772"/>
    <lineage>
        <taxon>Bacteria</taxon>
        <taxon>Candidatus Zambryskiibacteriota</taxon>
    </lineage>
</organism>
<dbReference type="EMBL" id="MHWP01000017">
    <property type="protein sequence ID" value="OHB10325.1"/>
    <property type="molecule type" value="Genomic_DNA"/>
</dbReference>
<feature type="domain" description="M23ase beta-sheet core" evidence="2">
    <location>
        <begin position="289"/>
        <end position="396"/>
    </location>
</feature>
<dbReference type="PANTHER" id="PTHR21666">
    <property type="entry name" value="PEPTIDASE-RELATED"/>
    <property type="match status" value="1"/>
</dbReference>
<dbReference type="CDD" id="cd12797">
    <property type="entry name" value="M23_peptidase"/>
    <property type="match status" value="1"/>
</dbReference>
<protein>
    <recommendedName>
        <fullName evidence="2">M23ase beta-sheet core domain-containing protein</fullName>
    </recommendedName>
</protein>
<dbReference type="GO" id="GO:0004222">
    <property type="term" value="F:metalloendopeptidase activity"/>
    <property type="evidence" value="ECO:0007669"/>
    <property type="project" value="TreeGrafter"/>
</dbReference>